<dbReference type="AlphaFoldDB" id="M3H8D1"/>
<sequence>MMNIILIGFFLLETLENLYTTYVEYFLKQTFLDSIQKISKTDRKQNEIPVLPIFKILIFQVISSKGIFLSLSDNKIKSEIQIIKIRVV</sequence>
<gene>
    <name evidence="1" type="ORF">LEP1GSC150_4025</name>
</gene>
<accession>M3H8D1</accession>
<dbReference type="InterPro" id="IPR011457">
    <property type="entry name" value="DUF1563"/>
</dbReference>
<evidence type="ECO:0000313" key="2">
    <source>
        <dbReference type="Proteomes" id="UP000011778"/>
    </source>
</evidence>
<organism evidence="1 2">
    <name type="scientific">Leptospira interrogans serovar Copenhageni str. LT2050</name>
    <dbReference type="NCBI Taxonomy" id="1001598"/>
    <lineage>
        <taxon>Bacteria</taxon>
        <taxon>Pseudomonadati</taxon>
        <taxon>Spirochaetota</taxon>
        <taxon>Spirochaetia</taxon>
        <taxon>Leptospirales</taxon>
        <taxon>Leptospiraceae</taxon>
        <taxon>Leptospira</taxon>
    </lineage>
</organism>
<proteinExistence type="predicted"/>
<name>M3H8D1_LEPIT</name>
<dbReference type="EMBL" id="AFMD02000397">
    <property type="protein sequence ID" value="EMG20594.1"/>
    <property type="molecule type" value="Genomic_DNA"/>
</dbReference>
<evidence type="ECO:0000313" key="1">
    <source>
        <dbReference type="EMBL" id="EMG20594.1"/>
    </source>
</evidence>
<protein>
    <submittedName>
        <fullName evidence="1">PF07599 family protein</fullName>
    </submittedName>
</protein>
<comment type="caution">
    <text evidence="1">The sequence shown here is derived from an EMBL/GenBank/DDBJ whole genome shotgun (WGS) entry which is preliminary data.</text>
</comment>
<dbReference type="Proteomes" id="UP000011778">
    <property type="component" value="Unassembled WGS sequence"/>
</dbReference>
<reference evidence="1 2" key="1">
    <citation type="submission" date="2013-02" db="EMBL/GenBank/DDBJ databases">
        <authorList>
            <person name="Harkins D.M."/>
            <person name="Durkin A.S."/>
            <person name="Brinkac L.M."/>
            <person name="Haft D.H."/>
            <person name="Selengut J.D."/>
            <person name="Sanka R."/>
            <person name="DePew J."/>
            <person name="Purushe J."/>
            <person name="Tulsiani S.M."/>
            <person name="Graham G.C."/>
            <person name="Burns M.-A."/>
            <person name="Dohnt M.F."/>
            <person name="Smythe L.D."/>
            <person name="McKay D.B."/>
            <person name="Craig S.B."/>
            <person name="Vinetz J.M."/>
            <person name="Sutton G.G."/>
            <person name="Nierman W.C."/>
            <person name="Fouts D.E."/>
        </authorList>
    </citation>
    <scope>NUCLEOTIDE SEQUENCE [LARGE SCALE GENOMIC DNA]</scope>
    <source>
        <strain evidence="1 2">LT2050</strain>
    </source>
</reference>
<dbReference type="Pfam" id="PF07599">
    <property type="entry name" value="DUF1563"/>
    <property type="match status" value="1"/>
</dbReference>